<keyword evidence="1" id="KW-0812">Transmembrane</keyword>
<organism evidence="2">
    <name type="scientific">Bacillus thuringiensis DB27</name>
    <dbReference type="NCBI Taxonomy" id="1431339"/>
    <lineage>
        <taxon>Bacteria</taxon>
        <taxon>Bacillati</taxon>
        <taxon>Bacillota</taxon>
        <taxon>Bacilli</taxon>
        <taxon>Bacillales</taxon>
        <taxon>Bacillaceae</taxon>
        <taxon>Bacillus</taxon>
        <taxon>Bacillus cereus group</taxon>
    </lineage>
</organism>
<feature type="transmembrane region" description="Helical" evidence="1">
    <location>
        <begin position="12"/>
        <end position="30"/>
    </location>
</feature>
<name>W8YM68_BACTU</name>
<dbReference type="EMBL" id="HG810024">
    <property type="protein sequence ID" value="CDN39491.1"/>
    <property type="molecule type" value="Genomic_DNA"/>
</dbReference>
<reference evidence="2" key="1">
    <citation type="submission" date="2014-01" db="EMBL/GenBank/DDBJ databases">
        <title>Draft genome sequence of highly nematicidal Bacillus thuringiensis DB27.</title>
        <authorList>
            <person name="Iatsenko I."/>
            <person name="Pickard D."/>
            <person name="Corton C."/>
            <person name="Dougan G."/>
            <person name="Sommer R.J."/>
        </authorList>
    </citation>
    <scope>NUCLEOTIDE SEQUENCE [LARGE SCALE GENOMIC DNA]</scope>
    <source>
        <strain evidence="2">DB27</strain>
    </source>
</reference>
<reference evidence="2" key="2">
    <citation type="submission" date="2014-01" db="EMBL/GenBank/DDBJ databases">
        <authorList>
            <person name="Aslett M."/>
        </authorList>
    </citation>
    <scope>NUCLEOTIDE SEQUENCE [LARGE SCALE GENOMIC DNA]</scope>
    <source>
        <strain evidence="2">DB27</strain>
    </source>
</reference>
<accession>W8YM68</accession>
<dbReference type="Proteomes" id="UP000030682">
    <property type="component" value="Unassembled WGS sequence"/>
</dbReference>
<dbReference type="AlphaFoldDB" id="W8YM68"/>
<proteinExistence type="predicted"/>
<protein>
    <submittedName>
        <fullName evidence="2">Uncharacterized protein</fullName>
    </submittedName>
</protein>
<dbReference type="HOGENOM" id="CLU_3340474_0_0_9"/>
<keyword evidence="1" id="KW-1133">Transmembrane helix</keyword>
<evidence type="ECO:0000256" key="1">
    <source>
        <dbReference type="SAM" id="Phobius"/>
    </source>
</evidence>
<sequence>MYLLFGVMWKKHGAFLSMVMVYGKIILPAIPTGFLGV</sequence>
<evidence type="ECO:0000313" key="2">
    <source>
        <dbReference type="EMBL" id="CDN39491.1"/>
    </source>
</evidence>
<gene>
    <name evidence="2" type="ORF">BTDB27_p000154</name>
</gene>
<keyword evidence="1" id="KW-0472">Membrane</keyword>